<proteinExistence type="predicted"/>
<dbReference type="InParanoid" id="M1DSB3"/>
<keyword evidence="3" id="KW-1185">Reference proteome</keyword>
<organism evidence="2 3">
    <name type="scientific">Solanum tuberosum</name>
    <name type="common">Potato</name>
    <dbReference type="NCBI Taxonomy" id="4113"/>
    <lineage>
        <taxon>Eukaryota</taxon>
        <taxon>Viridiplantae</taxon>
        <taxon>Streptophyta</taxon>
        <taxon>Embryophyta</taxon>
        <taxon>Tracheophyta</taxon>
        <taxon>Spermatophyta</taxon>
        <taxon>Magnoliopsida</taxon>
        <taxon>eudicotyledons</taxon>
        <taxon>Gunneridae</taxon>
        <taxon>Pentapetalae</taxon>
        <taxon>asterids</taxon>
        <taxon>lamiids</taxon>
        <taxon>Solanales</taxon>
        <taxon>Solanaceae</taxon>
        <taxon>Solanoideae</taxon>
        <taxon>Solaneae</taxon>
        <taxon>Solanum</taxon>
    </lineage>
</organism>
<reference evidence="3" key="1">
    <citation type="journal article" date="2011" name="Nature">
        <title>Genome sequence and analysis of the tuber crop potato.</title>
        <authorList>
            <consortium name="The Potato Genome Sequencing Consortium"/>
        </authorList>
    </citation>
    <scope>NUCLEOTIDE SEQUENCE [LARGE SCALE GENOMIC DNA]</scope>
    <source>
        <strain evidence="3">cv. DM1-3 516 R44</strain>
    </source>
</reference>
<feature type="region of interest" description="Disordered" evidence="1">
    <location>
        <begin position="74"/>
        <end position="107"/>
    </location>
</feature>
<protein>
    <recommendedName>
        <fullName evidence="4">Integrase core domain containing protein</fullName>
    </recommendedName>
</protein>
<accession>M1DSB3</accession>
<dbReference type="EnsemblPlants" id="PGSC0003DMT400093607">
    <property type="protein sequence ID" value="PGSC0003DMT400093607"/>
    <property type="gene ID" value="PGSC0003DMG400043178"/>
</dbReference>
<dbReference type="AlphaFoldDB" id="M1DSB3"/>
<evidence type="ECO:0000313" key="2">
    <source>
        <dbReference type="EnsemblPlants" id="PGSC0003DMT400093607"/>
    </source>
</evidence>
<evidence type="ECO:0000313" key="3">
    <source>
        <dbReference type="Proteomes" id="UP000011115"/>
    </source>
</evidence>
<sequence length="133" mass="14344">MAIRAKQRQTSLPFPVLITELCRWAGFPHDEKRDIEVTPTSSIHIWHKESEYTRDETDRTGAALVDASPEVDVKSIPAEASLPTPASGPSGTPASTPYQAPAPSAASQPTRITQAFLLKMGHLVILPMCGLPS</sequence>
<feature type="compositionally biased region" description="Low complexity" evidence="1">
    <location>
        <begin position="92"/>
        <end position="107"/>
    </location>
</feature>
<reference evidence="2" key="2">
    <citation type="submission" date="2015-06" db="UniProtKB">
        <authorList>
            <consortium name="EnsemblPlants"/>
        </authorList>
    </citation>
    <scope>IDENTIFICATION</scope>
    <source>
        <strain evidence="2">DM1-3 516 R44</strain>
    </source>
</reference>
<dbReference type="Proteomes" id="UP000011115">
    <property type="component" value="Unassembled WGS sequence"/>
</dbReference>
<evidence type="ECO:0008006" key="4">
    <source>
        <dbReference type="Google" id="ProtNLM"/>
    </source>
</evidence>
<name>M1DSB3_SOLTU</name>
<dbReference type="Gramene" id="PGSC0003DMT400093607">
    <property type="protein sequence ID" value="PGSC0003DMT400093607"/>
    <property type="gene ID" value="PGSC0003DMG400043178"/>
</dbReference>
<dbReference type="PaxDb" id="4113-PGSC0003DMT400093607"/>
<dbReference type="HOGENOM" id="CLU_029307_10_1_1"/>
<evidence type="ECO:0000256" key="1">
    <source>
        <dbReference type="SAM" id="MobiDB-lite"/>
    </source>
</evidence>